<evidence type="ECO:0000313" key="1">
    <source>
        <dbReference type="EMBL" id="KAF2013298.1"/>
    </source>
</evidence>
<name>A0A6A5XJ49_9PLEO</name>
<proteinExistence type="predicted"/>
<reference evidence="1" key="1">
    <citation type="journal article" date="2020" name="Stud. Mycol.">
        <title>101 Dothideomycetes genomes: a test case for predicting lifestyles and emergence of pathogens.</title>
        <authorList>
            <person name="Haridas S."/>
            <person name="Albert R."/>
            <person name="Binder M."/>
            <person name="Bloem J."/>
            <person name="Labutti K."/>
            <person name="Salamov A."/>
            <person name="Andreopoulos B."/>
            <person name="Baker S."/>
            <person name="Barry K."/>
            <person name="Bills G."/>
            <person name="Bluhm B."/>
            <person name="Cannon C."/>
            <person name="Castanera R."/>
            <person name="Culley D."/>
            <person name="Daum C."/>
            <person name="Ezra D."/>
            <person name="Gonzalez J."/>
            <person name="Henrissat B."/>
            <person name="Kuo A."/>
            <person name="Liang C."/>
            <person name="Lipzen A."/>
            <person name="Lutzoni F."/>
            <person name="Magnuson J."/>
            <person name="Mondo S."/>
            <person name="Nolan M."/>
            <person name="Ohm R."/>
            <person name="Pangilinan J."/>
            <person name="Park H.-J."/>
            <person name="Ramirez L."/>
            <person name="Alfaro M."/>
            <person name="Sun H."/>
            <person name="Tritt A."/>
            <person name="Yoshinaga Y."/>
            <person name="Zwiers L.-H."/>
            <person name="Turgeon B."/>
            <person name="Goodwin S."/>
            <person name="Spatafora J."/>
            <person name="Crous P."/>
            <person name="Grigoriev I."/>
        </authorList>
    </citation>
    <scope>NUCLEOTIDE SEQUENCE</scope>
    <source>
        <strain evidence="1">CBS 175.79</strain>
    </source>
</reference>
<dbReference type="EMBL" id="ML978071">
    <property type="protein sequence ID" value="KAF2013298.1"/>
    <property type="molecule type" value="Genomic_DNA"/>
</dbReference>
<dbReference type="AlphaFoldDB" id="A0A6A5XJ49"/>
<evidence type="ECO:0000313" key="2">
    <source>
        <dbReference type="Proteomes" id="UP000799778"/>
    </source>
</evidence>
<protein>
    <submittedName>
        <fullName evidence="1">Uncharacterized protein</fullName>
    </submittedName>
</protein>
<dbReference type="RefSeq" id="XP_033381637.1">
    <property type="nucleotide sequence ID" value="XM_033522216.1"/>
</dbReference>
<sequence length="161" mass="18067">MQMVNNARLRRRTAEKGTTGMDFCFRHVSAESLAALMLLVLATPIMGVCHATVVVDDEIKTGTINSGPGPQRVGTAPGLVPYRIVSITKVIVVYRCMYTCVLKEQRHMQHTIYIHLSMLVWDGIRRHLSVVRNIPAAKDRSGFKKRVPDKIHPSPCRCWDG</sequence>
<organism evidence="1 2">
    <name type="scientific">Aaosphaeria arxii CBS 175.79</name>
    <dbReference type="NCBI Taxonomy" id="1450172"/>
    <lineage>
        <taxon>Eukaryota</taxon>
        <taxon>Fungi</taxon>
        <taxon>Dikarya</taxon>
        <taxon>Ascomycota</taxon>
        <taxon>Pezizomycotina</taxon>
        <taxon>Dothideomycetes</taxon>
        <taxon>Pleosporomycetidae</taxon>
        <taxon>Pleosporales</taxon>
        <taxon>Pleosporales incertae sedis</taxon>
        <taxon>Aaosphaeria</taxon>
    </lineage>
</organism>
<dbReference type="GeneID" id="54279613"/>
<gene>
    <name evidence="1" type="ORF">BU24DRAFT_234463</name>
</gene>
<dbReference type="Proteomes" id="UP000799778">
    <property type="component" value="Unassembled WGS sequence"/>
</dbReference>
<accession>A0A6A5XJ49</accession>
<keyword evidence="2" id="KW-1185">Reference proteome</keyword>